<accession>A0A1I6BXV2</accession>
<evidence type="ECO:0000313" key="2">
    <source>
        <dbReference type="EMBL" id="SFQ85769.1"/>
    </source>
</evidence>
<dbReference type="STRING" id="1002526.SAMN05216578_10829"/>
<dbReference type="AlphaFoldDB" id="A0A1I6BXV2"/>
<reference evidence="2 3" key="1">
    <citation type="submission" date="2016-10" db="EMBL/GenBank/DDBJ databases">
        <authorList>
            <person name="de Groot N.N."/>
        </authorList>
    </citation>
    <scope>NUCLEOTIDE SEQUENCE [LARGE SCALE GENOMIC DNA]</scope>
    <source>
        <strain evidence="2 3">JCM 18415</strain>
    </source>
</reference>
<evidence type="ECO:0000256" key="1">
    <source>
        <dbReference type="SAM" id="MobiDB-lite"/>
    </source>
</evidence>
<evidence type="ECO:0000313" key="3">
    <source>
        <dbReference type="Proteomes" id="UP000242815"/>
    </source>
</evidence>
<proteinExistence type="predicted"/>
<gene>
    <name evidence="2" type="ORF">SAMN05216578_10829</name>
</gene>
<feature type="region of interest" description="Disordered" evidence="1">
    <location>
        <begin position="106"/>
        <end position="125"/>
    </location>
</feature>
<feature type="compositionally biased region" description="Polar residues" evidence="1">
    <location>
        <begin position="115"/>
        <end position="125"/>
    </location>
</feature>
<organism evidence="2 3">
    <name type="scientific">Halopseudomonas formosensis</name>
    <dbReference type="NCBI Taxonomy" id="1002526"/>
    <lineage>
        <taxon>Bacteria</taxon>
        <taxon>Pseudomonadati</taxon>
        <taxon>Pseudomonadota</taxon>
        <taxon>Gammaproteobacteria</taxon>
        <taxon>Pseudomonadales</taxon>
        <taxon>Pseudomonadaceae</taxon>
        <taxon>Halopseudomonas</taxon>
    </lineage>
</organism>
<protein>
    <submittedName>
        <fullName evidence="2">Uncharacterized protein</fullName>
    </submittedName>
</protein>
<dbReference type="Proteomes" id="UP000242815">
    <property type="component" value="Unassembled WGS sequence"/>
</dbReference>
<sequence>MQDRSQYSAAASLLGYIYQCRLALLESLKRLKSDPDIAVAIETLDDVVFEKDGSPTEVIQVKHHIARKASLTNASTDLWKTIRIWCDLFSGGLSEENSILCLMTTEESVPEPSRKQLSPTRLPSP</sequence>
<name>A0A1I6BXV2_9GAMM</name>
<dbReference type="EMBL" id="FOYD01000008">
    <property type="protein sequence ID" value="SFQ85769.1"/>
    <property type="molecule type" value="Genomic_DNA"/>
</dbReference>